<comment type="pathway">
    <text evidence="2 10 12">Cofactor biosynthesis; thiamine diphosphate biosynthesis; thiamine phosphate from 4-amino-2-methyl-5-diphosphomethylpyrimidine and 4-methyl-5-(2-phosphoethyl)-thiazole: step 1/1.</text>
</comment>
<dbReference type="HAMAP" id="MF_00097">
    <property type="entry name" value="TMP_synthase"/>
    <property type="match status" value="1"/>
</dbReference>
<dbReference type="NCBIfam" id="TIGR00693">
    <property type="entry name" value="thiE"/>
    <property type="match status" value="1"/>
</dbReference>
<feature type="binding site" evidence="10">
    <location>
        <begin position="132"/>
        <end position="134"/>
    </location>
    <ligand>
        <name>2-[(2R,5Z)-2-carboxy-4-methylthiazol-5(2H)-ylidene]ethyl phosphate</name>
        <dbReference type="ChEBI" id="CHEBI:62899"/>
    </ligand>
</feature>
<dbReference type="GO" id="GO:0000287">
    <property type="term" value="F:magnesium ion binding"/>
    <property type="evidence" value="ECO:0007669"/>
    <property type="project" value="UniProtKB-UniRule"/>
</dbReference>
<comment type="catalytic activity">
    <reaction evidence="8 10 11">
        <text>2-(2-carboxy-4-methylthiazol-5-yl)ethyl phosphate + 4-amino-2-methyl-5-(diphosphooxymethyl)pyrimidine + 2 H(+) = thiamine phosphate + CO2 + diphosphate</text>
        <dbReference type="Rhea" id="RHEA:47848"/>
        <dbReference type="ChEBI" id="CHEBI:15378"/>
        <dbReference type="ChEBI" id="CHEBI:16526"/>
        <dbReference type="ChEBI" id="CHEBI:33019"/>
        <dbReference type="ChEBI" id="CHEBI:37575"/>
        <dbReference type="ChEBI" id="CHEBI:57841"/>
        <dbReference type="ChEBI" id="CHEBI:62890"/>
        <dbReference type="EC" id="2.5.1.3"/>
    </reaction>
</comment>
<keyword evidence="3 10" id="KW-0808">Transferase</keyword>
<keyword evidence="5 10" id="KW-0460">Magnesium</keyword>
<feature type="binding site" evidence="10">
    <location>
        <position position="68"/>
    </location>
    <ligand>
        <name>4-amino-2-methyl-5-(diphosphooxymethyl)pyrimidine</name>
        <dbReference type="ChEBI" id="CHEBI:57841"/>
    </ligand>
</feature>
<dbReference type="HOGENOM" id="CLU_018272_3_2_7"/>
<dbReference type="Gene3D" id="3.20.20.70">
    <property type="entry name" value="Aldolase class I"/>
    <property type="match status" value="1"/>
</dbReference>
<feature type="binding site" evidence="10">
    <location>
        <position position="135"/>
    </location>
    <ligand>
        <name>4-amino-2-methyl-5-(diphosphooxymethyl)pyrimidine</name>
        <dbReference type="ChEBI" id="CHEBI:57841"/>
    </ligand>
</feature>
<reference evidence="14 15" key="1">
    <citation type="submission" date="2008-05" db="EMBL/GenBank/DDBJ databases">
        <title>Complete sequence of chromosome of Geobacter lovleyi SZ.</title>
        <authorList>
            <consortium name="US DOE Joint Genome Institute"/>
            <person name="Lucas S."/>
            <person name="Copeland A."/>
            <person name="Lapidus A."/>
            <person name="Glavina del Rio T."/>
            <person name="Dalin E."/>
            <person name="Tice H."/>
            <person name="Bruce D."/>
            <person name="Goodwin L."/>
            <person name="Pitluck S."/>
            <person name="Chertkov O."/>
            <person name="Meincke L."/>
            <person name="Brettin T."/>
            <person name="Detter J.C."/>
            <person name="Han C."/>
            <person name="Tapia R."/>
            <person name="Kuske C.R."/>
            <person name="Schmutz J."/>
            <person name="Larimer F."/>
            <person name="Land M."/>
            <person name="Hauser L."/>
            <person name="Kyrpides N."/>
            <person name="Mikhailova N."/>
            <person name="Sung Y."/>
            <person name="Fletcher K.E."/>
            <person name="Ritalahti K.M."/>
            <person name="Loeffler F.E."/>
            <person name="Richardson P."/>
        </authorList>
    </citation>
    <scope>NUCLEOTIDE SEQUENCE [LARGE SCALE GENOMIC DNA]</scope>
    <source>
        <strain evidence="15">ATCC BAA-1151 / DSM 17278 / SZ</strain>
    </source>
</reference>
<dbReference type="EC" id="2.5.1.3" evidence="10"/>
<sequence>MIDFSLYLITDRNQTGGRPLLEVVEAALSGGVRAVQLREKDLTPAELYDLAWEMRALTSRYDARLLINERIDIALAVEADGVHLGVNSLPVTAARRIAPDLLIGYSSHSVGEAVAALAKGADFVTFGPVFPTPSKAAYGEPVGLGELERACRQAVGDLVFGLGGIKRDNLAQVTAAGCYRVALISDILAAPDPAEAAGAFRRGLGC</sequence>
<dbReference type="eggNOG" id="COG0352">
    <property type="taxonomic scope" value="Bacteria"/>
</dbReference>
<dbReference type="InterPro" id="IPR013785">
    <property type="entry name" value="Aldolase_TIM"/>
</dbReference>
<dbReference type="RefSeq" id="WP_012468134.1">
    <property type="nucleotide sequence ID" value="NC_010814.1"/>
</dbReference>
<gene>
    <name evidence="10" type="primary">thiE</name>
    <name evidence="14" type="ordered locus">Glov_0037</name>
</gene>
<dbReference type="GO" id="GO:0004789">
    <property type="term" value="F:thiamine-phosphate diphosphorylase activity"/>
    <property type="evidence" value="ECO:0007669"/>
    <property type="project" value="UniProtKB-UniRule"/>
</dbReference>
<comment type="catalytic activity">
    <reaction evidence="7 10 11">
        <text>4-methyl-5-(2-phosphooxyethyl)-thiazole + 4-amino-2-methyl-5-(diphosphooxymethyl)pyrimidine + H(+) = thiamine phosphate + diphosphate</text>
        <dbReference type="Rhea" id="RHEA:22328"/>
        <dbReference type="ChEBI" id="CHEBI:15378"/>
        <dbReference type="ChEBI" id="CHEBI:33019"/>
        <dbReference type="ChEBI" id="CHEBI:37575"/>
        <dbReference type="ChEBI" id="CHEBI:57841"/>
        <dbReference type="ChEBI" id="CHEBI:58296"/>
        <dbReference type="EC" id="2.5.1.3"/>
    </reaction>
</comment>
<keyword evidence="15" id="KW-1185">Reference proteome</keyword>
<comment type="similarity">
    <text evidence="10 11">Belongs to the thiamine-phosphate synthase family.</text>
</comment>
<feature type="binding site" evidence="10">
    <location>
        <position position="164"/>
    </location>
    <ligand>
        <name>2-[(2R,5Z)-2-carboxy-4-methylthiazol-5(2H)-ylidene]ethyl phosphate</name>
        <dbReference type="ChEBI" id="CHEBI:62899"/>
    </ligand>
</feature>
<comment type="cofactor">
    <cofactor evidence="10">
        <name>Mg(2+)</name>
        <dbReference type="ChEBI" id="CHEBI:18420"/>
    </cofactor>
    <text evidence="10">Binds 1 Mg(2+) ion per subunit.</text>
</comment>
<dbReference type="AlphaFoldDB" id="B3E9A9"/>
<evidence type="ECO:0000259" key="13">
    <source>
        <dbReference type="Pfam" id="PF02581"/>
    </source>
</evidence>
<comment type="catalytic activity">
    <reaction evidence="9 10 11">
        <text>2-[(2R,5Z)-2-carboxy-4-methylthiazol-5(2H)-ylidene]ethyl phosphate + 4-amino-2-methyl-5-(diphosphooxymethyl)pyrimidine + 2 H(+) = thiamine phosphate + CO2 + diphosphate</text>
        <dbReference type="Rhea" id="RHEA:47844"/>
        <dbReference type="ChEBI" id="CHEBI:15378"/>
        <dbReference type="ChEBI" id="CHEBI:16526"/>
        <dbReference type="ChEBI" id="CHEBI:33019"/>
        <dbReference type="ChEBI" id="CHEBI:37575"/>
        <dbReference type="ChEBI" id="CHEBI:57841"/>
        <dbReference type="ChEBI" id="CHEBI:62899"/>
        <dbReference type="EC" id="2.5.1.3"/>
    </reaction>
</comment>
<comment type="caution">
    <text evidence="10">Lacks conserved residue(s) required for the propagation of feature annotation.</text>
</comment>
<evidence type="ECO:0000256" key="3">
    <source>
        <dbReference type="ARBA" id="ARBA00022679"/>
    </source>
</evidence>
<organism evidence="14 15">
    <name type="scientific">Trichlorobacter lovleyi (strain ATCC BAA-1151 / DSM 17278 / SZ)</name>
    <name type="common">Geobacter lovleyi</name>
    <dbReference type="NCBI Taxonomy" id="398767"/>
    <lineage>
        <taxon>Bacteria</taxon>
        <taxon>Pseudomonadati</taxon>
        <taxon>Thermodesulfobacteriota</taxon>
        <taxon>Desulfuromonadia</taxon>
        <taxon>Geobacterales</taxon>
        <taxon>Geobacteraceae</taxon>
        <taxon>Trichlorobacter</taxon>
    </lineage>
</organism>
<evidence type="ECO:0000256" key="9">
    <source>
        <dbReference type="ARBA" id="ARBA00047883"/>
    </source>
</evidence>
<keyword evidence="4 10" id="KW-0479">Metal-binding</keyword>
<evidence type="ECO:0000256" key="12">
    <source>
        <dbReference type="RuleBase" id="RU004253"/>
    </source>
</evidence>
<name>B3E9A9_TRIL1</name>
<dbReference type="FunFam" id="3.20.20.70:FF:000096">
    <property type="entry name" value="Thiamine-phosphate synthase"/>
    <property type="match status" value="1"/>
</dbReference>
<evidence type="ECO:0000256" key="2">
    <source>
        <dbReference type="ARBA" id="ARBA00005165"/>
    </source>
</evidence>
<dbReference type="InterPro" id="IPR022998">
    <property type="entry name" value="ThiamineP_synth_TenI"/>
</dbReference>
<dbReference type="KEGG" id="glo:Glov_0037"/>
<evidence type="ECO:0000256" key="10">
    <source>
        <dbReference type="HAMAP-Rule" id="MF_00097"/>
    </source>
</evidence>
<dbReference type="Pfam" id="PF02581">
    <property type="entry name" value="TMP-TENI"/>
    <property type="match status" value="1"/>
</dbReference>
<dbReference type="GO" id="GO:0009229">
    <property type="term" value="P:thiamine diphosphate biosynthetic process"/>
    <property type="evidence" value="ECO:0007669"/>
    <property type="project" value="UniProtKB-UniRule"/>
</dbReference>
<keyword evidence="6 10" id="KW-0784">Thiamine biosynthesis</keyword>
<evidence type="ECO:0000256" key="1">
    <source>
        <dbReference type="ARBA" id="ARBA00003814"/>
    </source>
</evidence>
<dbReference type="SUPFAM" id="SSF51391">
    <property type="entry name" value="Thiamin phosphate synthase"/>
    <property type="match status" value="1"/>
</dbReference>
<dbReference type="EMBL" id="CP001089">
    <property type="protein sequence ID" value="ACD93775.1"/>
    <property type="molecule type" value="Genomic_DNA"/>
</dbReference>
<dbReference type="InterPro" id="IPR034291">
    <property type="entry name" value="TMP_synthase"/>
</dbReference>
<dbReference type="UniPathway" id="UPA00060">
    <property type="reaction ID" value="UER00141"/>
</dbReference>
<accession>B3E9A9</accession>
<dbReference type="OrthoDB" id="9810880at2"/>
<proteinExistence type="inferred from homology"/>
<evidence type="ECO:0000313" key="15">
    <source>
        <dbReference type="Proteomes" id="UP000002420"/>
    </source>
</evidence>
<evidence type="ECO:0000256" key="11">
    <source>
        <dbReference type="RuleBase" id="RU003826"/>
    </source>
</evidence>
<dbReference type="PANTHER" id="PTHR20857">
    <property type="entry name" value="THIAMINE-PHOSPHATE PYROPHOSPHORYLASE"/>
    <property type="match status" value="1"/>
</dbReference>
<feature type="binding site" evidence="10">
    <location>
        <begin position="36"/>
        <end position="40"/>
    </location>
    <ligand>
        <name>4-amino-2-methyl-5-(diphosphooxymethyl)pyrimidine</name>
        <dbReference type="ChEBI" id="CHEBI:57841"/>
    </ligand>
</feature>
<dbReference type="InterPro" id="IPR036206">
    <property type="entry name" value="ThiamineP_synth_sf"/>
</dbReference>
<feature type="binding site" evidence="10">
    <location>
        <position position="106"/>
    </location>
    <ligand>
        <name>4-amino-2-methyl-5-(diphosphooxymethyl)pyrimidine</name>
        <dbReference type="ChEBI" id="CHEBI:57841"/>
    </ligand>
</feature>
<dbReference type="GO" id="GO:0005737">
    <property type="term" value="C:cytoplasm"/>
    <property type="evidence" value="ECO:0007669"/>
    <property type="project" value="TreeGrafter"/>
</dbReference>
<evidence type="ECO:0000256" key="8">
    <source>
        <dbReference type="ARBA" id="ARBA00047851"/>
    </source>
</evidence>
<evidence type="ECO:0000256" key="4">
    <source>
        <dbReference type="ARBA" id="ARBA00022723"/>
    </source>
</evidence>
<dbReference type="CDD" id="cd00564">
    <property type="entry name" value="TMP_TenI"/>
    <property type="match status" value="1"/>
</dbReference>
<evidence type="ECO:0000256" key="6">
    <source>
        <dbReference type="ARBA" id="ARBA00022977"/>
    </source>
</evidence>
<feature type="domain" description="Thiamine phosphate synthase/TenI" evidence="13">
    <location>
        <begin position="6"/>
        <end position="187"/>
    </location>
</feature>
<feature type="binding site" evidence="10">
    <location>
        <position position="69"/>
    </location>
    <ligand>
        <name>Mg(2+)</name>
        <dbReference type="ChEBI" id="CHEBI:18420"/>
    </ligand>
</feature>
<evidence type="ECO:0000256" key="5">
    <source>
        <dbReference type="ARBA" id="ARBA00022842"/>
    </source>
</evidence>
<evidence type="ECO:0000313" key="14">
    <source>
        <dbReference type="EMBL" id="ACD93775.1"/>
    </source>
</evidence>
<dbReference type="PANTHER" id="PTHR20857:SF15">
    <property type="entry name" value="THIAMINE-PHOSPHATE SYNTHASE"/>
    <property type="match status" value="1"/>
</dbReference>
<feature type="binding site" evidence="10">
    <location>
        <begin position="184"/>
        <end position="185"/>
    </location>
    <ligand>
        <name>2-[(2R,5Z)-2-carboxy-4-methylthiazol-5(2H)-ylidene]ethyl phosphate</name>
        <dbReference type="ChEBI" id="CHEBI:62899"/>
    </ligand>
</feature>
<comment type="function">
    <text evidence="1 10">Condenses 4-methyl-5-(beta-hydroxyethyl)thiazole monophosphate (THZ-P) and 2-methyl-4-amino-5-hydroxymethyl pyrimidine pyrophosphate (HMP-PP) to form thiamine monophosphate (TMP).</text>
</comment>
<dbReference type="STRING" id="398767.Glov_0037"/>
<evidence type="ECO:0000256" key="7">
    <source>
        <dbReference type="ARBA" id="ARBA00047334"/>
    </source>
</evidence>
<dbReference type="Proteomes" id="UP000002420">
    <property type="component" value="Chromosome"/>
</dbReference>
<dbReference type="GO" id="GO:0009228">
    <property type="term" value="P:thiamine biosynthetic process"/>
    <property type="evidence" value="ECO:0007669"/>
    <property type="project" value="UniProtKB-KW"/>
</dbReference>
<protein>
    <recommendedName>
        <fullName evidence="10">Thiamine-phosphate synthase</fullName>
        <shortName evidence="10">TP synthase</shortName>
        <shortName evidence="10">TPS</shortName>
        <ecNumber evidence="10">2.5.1.3</ecNumber>
    </recommendedName>
    <alternativeName>
        <fullName evidence="10">Thiamine-phosphate pyrophosphorylase</fullName>
        <shortName evidence="10">TMP pyrophosphorylase</shortName>
        <shortName evidence="10">TMP-PPase</shortName>
    </alternativeName>
</protein>